<dbReference type="PANTHER" id="PTHR10390:SF12">
    <property type="entry name" value="HOMEOBOX PROTEIN SIX6"/>
    <property type="match status" value="1"/>
</dbReference>
<dbReference type="FunFam" id="1.10.10.60:FF:000046">
    <property type="entry name" value="SIX homeobox 3"/>
    <property type="match status" value="1"/>
</dbReference>
<dbReference type="PROSITE" id="PS50071">
    <property type="entry name" value="HOMEOBOX_2"/>
    <property type="match status" value="1"/>
</dbReference>
<dbReference type="GO" id="GO:0005667">
    <property type="term" value="C:transcription regulator complex"/>
    <property type="evidence" value="ECO:0007669"/>
    <property type="project" value="TreeGrafter"/>
</dbReference>
<reference evidence="12" key="2">
    <citation type="submission" date="2018-12" db="UniProtKB">
        <authorList>
            <consortium name="WormBaseParasite"/>
        </authorList>
    </citation>
    <scope>IDENTIFICATION</scope>
    <source>
        <strain evidence="12">Puerto Rican</strain>
    </source>
</reference>
<sequence length="1117" mass="127942">MMATSELMESAKLNVQEISFSDKLPDEQALKRFLSNYLPFSLMNLPNYNTLHLRNDLPNITAMNEMMIPISKSTMTTTNSSTATSLSNTDMKLRNVNLPLDCPLTFNSNIHAREFKHDTKDGNEHRMNYINPQIGSYNDVSNHNHNKQSINLLNASSGPTYEWMLNPQKLFSSLMMAKANRVNMGPDYDEYPMLPKPSVFGILDKRSTPDLPISEQNNINQKEIRPLMSPTITFPIVSTLSNTASNTVSNSRTASPIKVNSLLSETHQSTYVTSTPNKPLKNNKQETDFKSSSDLKNESLQTSSLPFSSQEIIRVCQTFEEAGDIEHLSRFLWSLPLNPNLWEVLNKSEVILRARALAAFHTRNFRELYAILERHTFSKSSHVKLQALWLEAHYQEAENLRGRPLGPVDKYRVRKKFPMPRTIWDGEQKTHCFKERTRGLLREWYLQDPYPSPAKKRELANATGLTPTQVGNWFKNRRQRDRAAAAKNQQLDNSDSDGEPDNELSSDDTDRKDNDDSDERKRRRRTTSQSDSSRFQPAFNVNRFCIPLTEEKSTKEKCENYEKDEYDSGIKCNKIHHNSSPHEGESDIWSPGSDNDSFLTTKRERNYEVNHEYDNHLNFINPKKPCLTHETLNLNESKVNQLQTLGQKSFNIQSSVFPDNKANDVNSPPRNMFNLPFDIFGLEGNTRVKFSNLTSQRTDFSHNNTINNLKPFESINYPPMISVPQPMNLNLFNRSEYPSATNRDNSKINDALKNSNPNFFNISPSKINSNSQISCDIVKQSDLIKDPNEIFRKIHNPEQLFPSIFTSFPPLLPNSIKPSEMSQMLRPLRTDSLNNSTLFNPSSLTNSILSPNKLFNFRLPQHSDTEKVDRLNKRTIDIVHPENLPMPQPTNQQSTNNSNNNSPIPNGALSTNEPFSVSSISSSTTFLWQKMFEWYSNQIQQQQHHQYQQQQSSLPTDLLQYLTRIHNERDNCEVKGKIYAGNNNSDKTLFESSNYINTIFNQHRENSINMNKSDDNGDKDSNPLNIDKTLYSTHEQTLNHSSTPLTSLKHEKDFTVNKKRSVNSSKINIREVSQEKDDGDEEDIKNPCTNSSPKQLFISSEQIQISCDSSEESSLEV</sequence>
<dbReference type="WBParaSite" id="Smp_009630.1">
    <property type="protein sequence ID" value="Smp_009630.1"/>
    <property type="gene ID" value="Smp_009630"/>
</dbReference>
<evidence type="ECO:0000256" key="5">
    <source>
        <dbReference type="ARBA" id="ARBA00023155"/>
    </source>
</evidence>
<proteinExistence type="inferred from homology"/>
<feature type="compositionally biased region" description="Acidic residues" evidence="9">
    <location>
        <begin position="494"/>
        <end position="507"/>
    </location>
</feature>
<evidence type="ECO:0000256" key="2">
    <source>
        <dbReference type="ARBA" id="ARBA00008161"/>
    </source>
</evidence>
<dbReference type="GO" id="GO:0001654">
    <property type="term" value="P:eye development"/>
    <property type="evidence" value="ECO:0007669"/>
    <property type="project" value="TreeGrafter"/>
</dbReference>
<dbReference type="GO" id="GO:0000978">
    <property type="term" value="F:RNA polymerase II cis-regulatory region sequence-specific DNA binding"/>
    <property type="evidence" value="ECO:0007669"/>
    <property type="project" value="TreeGrafter"/>
</dbReference>
<evidence type="ECO:0000256" key="9">
    <source>
        <dbReference type="SAM" id="MobiDB-lite"/>
    </source>
</evidence>
<evidence type="ECO:0000313" key="11">
    <source>
        <dbReference type="Proteomes" id="UP000008854"/>
    </source>
</evidence>
<feature type="compositionally biased region" description="Polar residues" evidence="9">
    <location>
        <begin position="1087"/>
        <end position="1108"/>
    </location>
</feature>
<comment type="subcellular location">
    <subcellularLocation>
        <location evidence="1 7 8">Nucleus</location>
    </subcellularLocation>
</comment>
<dbReference type="Gene3D" id="1.10.10.60">
    <property type="entry name" value="Homeodomain-like"/>
    <property type="match status" value="1"/>
</dbReference>
<evidence type="ECO:0000259" key="10">
    <source>
        <dbReference type="PROSITE" id="PS50071"/>
    </source>
</evidence>
<evidence type="ECO:0000256" key="3">
    <source>
        <dbReference type="ARBA" id="ARBA00022473"/>
    </source>
</evidence>
<dbReference type="InterPro" id="IPR001356">
    <property type="entry name" value="HD"/>
</dbReference>
<dbReference type="Pfam" id="PF16878">
    <property type="entry name" value="SIX1_SD"/>
    <property type="match status" value="1"/>
</dbReference>
<dbReference type="SUPFAM" id="SSF46689">
    <property type="entry name" value="Homeodomain-like"/>
    <property type="match status" value="1"/>
</dbReference>
<evidence type="ECO:0000256" key="1">
    <source>
        <dbReference type="ARBA" id="ARBA00004123"/>
    </source>
</evidence>
<feature type="DNA-binding region" description="Homeobox" evidence="7">
    <location>
        <begin position="426"/>
        <end position="485"/>
    </location>
</feature>
<feature type="region of interest" description="Disordered" evidence="9">
    <location>
        <begin position="1065"/>
        <end position="1117"/>
    </location>
</feature>
<dbReference type="PANTHER" id="PTHR10390">
    <property type="entry name" value="HOMEOBOX PROTEIN SIX"/>
    <property type="match status" value="1"/>
</dbReference>
<dbReference type="CDD" id="cd00086">
    <property type="entry name" value="homeodomain"/>
    <property type="match status" value="1"/>
</dbReference>
<dbReference type="Proteomes" id="UP000008854">
    <property type="component" value="Unassembled WGS sequence"/>
</dbReference>
<keyword evidence="11" id="KW-1185">Reference proteome</keyword>
<evidence type="ECO:0000256" key="7">
    <source>
        <dbReference type="PROSITE-ProRule" id="PRU00108"/>
    </source>
</evidence>
<evidence type="ECO:0000256" key="4">
    <source>
        <dbReference type="ARBA" id="ARBA00023125"/>
    </source>
</evidence>
<accession>A0A3Q0KC74</accession>
<protein>
    <submittedName>
        <fullName evidence="12">Six/sine homebox transcription factors,putative</fullName>
    </submittedName>
</protein>
<dbReference type="GO" id="GO:0000981">
    <property type="term" value="F:DNA-binding transcription factor activity, RNA polymerase II-specific"/>
    <property type="evidence" value="ECO:0007669"/>
    <property type="project" value="TreeGrafter"/>
</dbReference>
<keyword evidence="6 7" id="KW-0539">Nucleus</keyword>
<dbReference type="InterPro" id="IPR031701">
    <property type="entry name" value="SIX1_SD"/>
</dbReference>
<dbReference type="AlphaFoldDB" id="A0A3Q0KC74"/>
<keyword evidence="3" id="KW-0217">Developmental protein</keyword>
<dbReference type="STRING" id="6183.A0A3Q0KC74"/>
<feature type="compositionally biased region" description="Low complexity" evidence="9">
    <location>
        <begin position="889"/>
        <end position="903"/>
    </location>
</feature>
<organism evidence="11 12">
    <name type="scientific">Schistosoma mansoni</name>
    <name type="common">Blood fluke</name>
    <dbReference type="NCBI Taxonomy" id="6183"/>
    <lineage>
        <taxon>Eukaryota</taxon>
        <taxon>Metazoa</taxon>
        <taxon>Spiralia</taxon>
        <taxon>Lophotrochozoa</taxon>
        <taxon>Platyhelminthes</taxon>
        <taxon>Trematoda</taxon>
        <taxon>Digenea</taxon>
        <taxon>Strigeidida</taxon>
        <taxon>Schistosomatoidea</taxon>
        <taxon>Schistosomatidae</taxon>
        <taxon>Schistosoma</taxon>
    </lineage>
</organism>
<feature type="domain" description="Homeobox" evidence="10">
    <location>
        <begin position="424"/>
        <end position="484"/>
    </location>
</feature>
<dbReference type="InterPro" id="IPR009057">
    <property type="entry name" value="Homeodomain-like_sf"/>
</dbReference>
<evidence type="ECO:0000256" key="6">
    <source>
        <dbReference type="ARBA" id="ARBA00023242"/>
    </source>
</evidence>
<feature type="compositionally biased region" description="Polar residues" evidence="9">
    <location>
        <begin position="268"/>
        <end position="282"/>
    </location>
</feature>
<dbReference type="InParanoid" id="A0A3Q0KC74"/>
<feature type="compositionally biased region" description="Basic and acidic residues" evidence="9">
    <location>
        <begin position="508"/>
        <end position="520"/>
    </location>
</feature>
<feature type="compositionally biased region" description="Basic and acidic residues" evidence="9">
    <location>
        <begin position="283"/>
        <end position="297"/>
    </location>
</feature>
<feature type="region of interest" description="Disordered" evidence="9">
    <location>
        <begin position="880"/>
        <end position="910"/>
    </location>
</feature>
<evidence type="ECO:0000313" key="12">
    <source>
        <dbReference type="WBParaSite" id="Smp_009630.1"/>
    </source>
</evidence>
<comment type="similarity">
    <text evidence="2">Belongs to the SIX/Sine oculis homeobox family.</text>
</comment>
<evidence type="ECO:0000256" key="8">
    <source>
        <dbReference type="RuleBase" id="RU000682"/>
    </source>
</evidence>
<reference evidence="11" key="1">
    <citation type="journal article" date="2012" name="PLoS Negl. Trop. Dis.">
        <title>A systematically improved high quality genome and transcriptome of the human blood fluke Schistosoma mansoni.</title>
        <authorList>
            <person name="Protasio A.V."/>
            <person name="Tsai I.J."/>
            <person name="Babbage A."/>
            <person name="Nichol S."/>
            <person name="Hunt M."/>
            <person name="Aslett M.A."/>
            <person name="De Silva N."/>
            <person name="Velarde G.S."/>
            <person name="Anderson T.J."/>
            <person name="Clark R.C."/>
            <person name="Davidson C."/>
            <person name="Dillon G.P."/>
            <person name="Holroyd N.E."/>
            <person name="LoVerde P.T."/>
            <person name="Lloyd C."/>
            <person name="McQuillan J."/>
            <person name="Oliveira G."/>
            <person name="Otto T.D."/>
            <person name="Parker-Manuel S.J."/>
            <person name="Quail M.A."/>
            <person name="Wilson R.A."/>
            <person name="Zerlotini A."/>
            <person name="Dunne D.W."/>
            <person name="Berriman M."/>
        </authorList>
    </citation>
    <scope>NUCLEOTIDE SEQUENCE [LARGE SCALE GENOMIC DNA]</scope>
    <source>
        <strain evidence="11">Puerto Rican</strain>
    </source>
</reference>
<keyword evidence="4 7" id="KW-0238">DNA-binding</keyword>
<dbReference type="Pfam" id="PF00046">
    <property type="entry name" value="Homeodomain"/>
    <property type="match status" value="1"/>
</dbReference>
<dbReference type="SMART" id="SM00389">
    <property type="entry name" value="HOX"/>
    <property type="match status" value="1"/>
</dbReference>
<name>A0A3Q0KC74_SCHMA</name>
<keyword evidence="5 7" id="KW-0371">Homeobox</keyword>
<dbReference type="GO" id="GO:0005634">
    <property type="term" value="C:nucleus"/>
    <property type="evidence" value="ECO:0007669"/>
    <property type="project" value="UniProtKB-SubCell"/>
</dbReference>
<feature type="region of interest" description="Disordered" evidence="9">
    <location>
        <begin position="268"/>
        <end position="302"/>
    </location>
</feature>
<feature type="region of interest" description="Disordered" evidence="9">
    <location>
        <begin position="455"/>
        <end position="534"/>
    </location>
</feature>